<dbReference type="GO" id="GO:0035613">
    <property type="term" value="F:RNA stem-loop binding"/>
    <property type="evidence" value="ECO:0007669"/>
    <property type="project" value="TreeGrafter"/>
</dbReference>
<dbReference type="AlphaFoldDB" id="A0A8K1D9G3"/>
<keyword evidence="6" id="KW-0695">RNA-directed DNA polymerase</keyword>
<gene>
    <name evidence="8" type="ORF">HGM15179_020578</name>
</gene>
<dbReference type="EMBL" id="SWJQ01002421">
    <property type="protein sequence ID" value="TRZ06529.1"/>
    <property type="molecule type" value="Genomic_DNA"/>
</dbReference>
<feature type="domain" description="Reverse transcriptase thumb" evidence="7">
    <location>
        <begin position="199"/>
        <end position="248"/>
    </location>
</feature>
<dbReference type="InterPro" id="IPR010661">
    <property type="entry name" value="RVT_thumb"/>
</dbReference>
<evidence type="ECO:0000256" key="1">
    <source>
        <dbReference type="ARBA" id="ARBA00022679"/>
    </source>
</evidence>
<dbReference type="GO" id="GO:0004519">
    <property type="term" value="F:endonuclease activity"/>
    <property type="evidence" value="ECO:0007669"/>
    <property type="project" value="UniProtKB-KW"/>
</dbReference>
<evidence type="ECO:0000256" key="3">
    <source>
        <dbReference type="ARBA" id="ARBA00022722"/>
    </source>
</evidence>
<dbReference type="InterPro" id="IPR043128">
    <property type="entry name" value="Rev_trsase/Diguanyl_cyclase"/>
</dbReference>
<dbReference type="Pfam" id="PF00607">
    <property type="entry name" value="Gag_p24"/>
    <property type="match status" value="1"/>
</dbReference>
<evidence type="ECO:0000256" key="6">
    <source>
        <dbReference type="ARBA" id="ARBA00022918"/>
    </source>
</evidence>
<evidence type="ECO:0000256" key="4">
    <source>
        <dbReference type="ARBA" id="ARBA00022759"/>
    </source>
</evidence>
<keyword evidence="3" id="KW-0540">Nuclease</keyword>
<dbReference type="SUPFAM" id="SSF47353">
    <property type="entry name" value="Retrovirus capsid dimerization domain-like"/>
    <property type="match status" value="1"/>
</dbReference>
<comment type="caution">
    <text evidence="8">The sequence shown here is derived from an EMBL/GenBank/DDBJ whole genome shotgun (WGS) entry which is preliminary data.</text>
</comment>
<dbReference type="GO" id="GO:0016787">
    <property type="term" value="F:hydrolase activity"/>
    <property type="evidence" value="ECO:0007669"/>
    <property type="project" value="UniProtKB-KW"/>
</dbReference>
<accession>A0A8K1D9G3</accession>
<dbReference type="Gene3D" id="3.30.70.270">
    <property type="match status" value="1"/>
</dbReference>
<evidence type="ECO:0000313" key="8">
    <source>
        <dbReference type="EMBL" id="TRZ06529.1"/>
    </source>
</evidence>
<keyword evidence="2" id="KW-0548">Nucleotidyltransferase</keyword>
<dbReference type="OrthoDB" id="6773263at2759"/>
<dbReference type="GO" id="GO:0003964">
    <property type="term" value="F:RNA-directed DNA polymerase activity"/>
    <property type="evidence" value="ECO:0007669"/>
    <property type="project" value="UniProtKB-KW"/>
</dbReference>
<evidence type="ECO:0000256" key="2">
    <source>
        <dbReference type="ARBA" id="ARBA00022695"/>
    </source>
</evidence>
<dbReference type="Gene3D" id="1.10.375.10">
    <property type="entry name" value="Human Immunodeficiency Virus Type 1 Capsid Protein"/>
    <property type="match status" value="1"/>
</dbReference>
<dbReference type="PANTHER" id="PTHR41694">
    <property type="entry name" value="ENDOGENOUS RETROVIRUS GROUP K MEMBER POL PROTEIN"/>
    <property type="match status" value="1"/>
</dbReference>
<dbReference type="Pfam" id="PF06817">
    <property type="entry name" value="RVT_thumb"/>
    <property type="match status" value="1"/>
</dbReference>
<keyword evidence="4" id="KW-0255">Endonuclease</keyword>
<keyword evidence="5" id="KW-0378">Hydrolase</keyword>
<evidence type="ECO:0000259" key="7">
    <source>
        <dbReference type="Pfam" id="PF06817"/>
    </source>
</evidence>
<dbReference type="Proteomes" id="UP000796761">
    <property type="component" value="Unassembled WGS sequence"/>
</dbReference>
<name>A0A8K1D9G3_9PASS</name>
<keyword evidence="1" id="KW-0808">Transferase</keyword>
<sequence>MINAVIMKQTGLWTLKGVLQSEKAGGHGQRPPWLDCSGEELEDSSMESGERKLPGNRLRKKYAAVSTLEKRLLWQVDWERRVEAAMTENLGLSQGDPGQFTTPDMMLGKGPFAAPQAQAQLHAAILQQSQNLAKEAFHAVPDMGLLSPSYTTIKQEAKGTFMSFLDHLRDAIDRVPGMSPDVKTALGMQLAMENGNSTYAQRLIGDIQWIRRSCDITNEDLEPLMPLLKGGNHANLLRKLTEKQQKALTQIATKLGNSFADCWSPALPLSVAVLNREAHVMAILMQWDSQAKQPLKILEWVFLPFNLNKSLTMRMEAIAKIVIKTCVINLV</sequence>
<dbReference type="InterPro" id="IPR043502">
    <property type="entry name" value="DNA/RNA_pol_sf"/>
</dbReference>
<evidence type="ECO:0000313" key="9">
    <source>
        <dbReference type="Proteomes" id="UP000796761"/>
    </source>
</evidence>
<dbReference type="InterPro" id="IPR008919">
    <property type="entry name" value="Retrov_capsid_N"/>
</dbReference>
<proteinExistence type="predicted"/>
<reference evidence="8" key="1">
    <citation type="submission" date="2019-04" db="EMBL/GenBank/DDBJ databases">
        <title>Genome assembly of Zosterops borbonicus 15179.</title>
        <authorList>
            <person name="Leroy T."/>
            <person name="Anselmetti Y."/>
            <person name="Tilak M.-K."/>
            <person name="Nabholz B."/>
        </authorList>
    </citation>
    <scope>NUCLEOTIDE SEQUENCE</scope>
    <source>
        <strain evidence="8">HGM_15179</strain>
        <tissue evidence="8">Muscle</tissue>
    </source>
</reference>
<organism evidence="8 9">
    <name type="scientific">Zosterops borbonicus</name>
    <dbReference type="NCBI Taxonomy" id="364589"/>
    <lineage>
        <taxon>Eukaryota</taxon>
        <taxon>Metazoa</taxon>
        <taxon>Chordata</taxon>
        <taxon>Craniata</taxon>
        <taxon>Vertebrata</taxon>
        <taxon>Euteleostomi</taxon>
        <taxon>Archelosauria</taxon>
        <taxon>Archosauria</taxon>
        <taxon>Dinosauria</taxon>
        <taxon>Saurischia</taxon>
        <taxon>Theropoda</taxon>
        <taxon>Coelurosauria</taxon>
        <taxon>Aves</taxon>
        <taxon>Neognathae</taxon>
        <taxon>Neoaves</taxon>
        <taxon>Telluraves</taxon>
        <taxon>Australaves</taxon>
        <taxon>Passeriformes</taxon>
        <taxon>Sylvioidea</taxon>
        <taxon>Zosteropidae</taxon>
        <taxon>Zosterops</taxon>
    </lineage>
</organism>
<dbReference type="SUPFAM" id="SSF56672">
    <property type="entry name" value="DNA/RNA polymerases"/>
    <property type="match status" value="1"/>
</dbReference>
<evidence type="ECO:0000256" key="5">
    <source>
        <dbReference type="ARBA" id="ARBA00022801"/>
    </source>
</evidence>
<dbReference type="GO" id="GO:0016032">
    <property type="term" value="P:viral process"/>
    <property type="evidence" value="ECO:0007669"/>
    <property type="project" value="InterPro"/>
</dbReference>
<protein>
    <recommendedName>
        <fullName evidence="7">Reverse transcriptase thumb domain-containing protein</fullName>
    </recommendedName>
</protein>
<keyword evidence="9" id="KW-1185">Reference proteome</keyword>
<dbReference type="SUPFAM" id="SSF47943">
    <property type="entry name" value="Retrovirus capsid protein, N-terminal core domain"/>
    <property type="match status" value="1"/>
</dbReference>
<dbReference type="PANTHER" id="PTHR41694:SF3">
    <property type="entry name" value="RNA-DIRECTED DNA POLYMERASE-RELATED"/>
    <property type="match status" value="1"/>
</dbReference>